<gene>
    <name evidence="3" type="ORF">SAMN04488539_0882</name>
</gene>
<dbReference type="OrthoDB" id="128564at2"/>
<dbReference type="Pfam" id="PF10128">
    <property type="entry name" value="OpcA_G6PD_assem"/>
    <property type="match status" value="1"/>
</dbReference>
<dbReference type="RefSeq" id="WP_019194592.1">
    <property type="nucleotide sequence ID" value="NZ_LT629765.1"/>
</dbReference>
<proteinExistence type="predicted"/>
<reference evidence="3 4" key="1">
    <citation type="submission" date="2016-10" db="EMBL/GenBank/DDBJ databases">
        <authorList>
            <person name="de Groot N.N."/>
        </authorList>
    </citation>
    <scope>NUCLEOTIDE SEQUENCE [LARGE SCALE GENOMIC DNA]</scope>
    <source>
        <strain evidence="3 4">DSM 45434</strain>
    </source>
</reference>
<dbReference type="PANTHER" id="PTHR38658">
    <property type="entry name" value="OXPP CYCLE PROTEIN OPCA-RELATED"/>
    <property type="match status" value="1"/>
</dbReference>
<accession>A0A1H1NZL4</accession>
<feature type="domain" description="Glucose-6-phosphate dehydrogenase assembly protein OpcA C-terminal" evidence="2">
    <location>
        <begin position="164"/>
        <end position="301"/>
    </location>
</feature>
<feature type="domain" description="Glucose-6-phosphate dehydrogenase assembly protein OpcA N-terminal" evidence="1">
    <location>
        <begin position="53"/>
        <end position="148"/>
    </location>
</feature>
<dbReference type="InterPro" id="IPR046802">
    <property type="entry name" value="OpcA_G6PD_C"/>
</dbReference>
<dbReference type="InterPro" id="IPR046801">
    <property type="entry name" value="OpcA_G6PD_N"/>
</dbReference>
<name>A0A1H1NZL4_9CORY</name>
<dbReference type="PANTHER" id="PTHR38658:SF1">
    <property type="entry name" value="OXPP CYCLE PROTEIN OPCA-RELATED"/>
    <property type="match status" value="1"/>
</dbReference>
<evidence type="ECO:0000313" key="3">
    <source>
        <dbReference type="EMBL" id="SDS03789.1"/>
    </source>
</evidence>
<dbReference type="Proteomes" id="UP000182237">
    <property type="component" value="Chromosome I"/>
</dbReference>
<protein>
    <submittedName>
        <fullName evidence="3">Glucose-6-phosphate dehydrogenase assembly protein OpcA</fullName>
    </submittedName>
</protein>
<evidence type="ECO:0000259" key="1">
    <source>
        <dbReference type="Pfam" id="PF10128"/>
    </source>
</evidence>
<sequence length="310" mass="33080">MHITLTNTSTAEIAASLVHGQELYSLATGRVLTLLVEASVDDDLDSILLSIREATRVHPARVLVVIRGSASAPTSLDADIVLTAEEGASEMVVMHLRGELVSHLDAVVTPLLLPDTPIVAWWPTSAPTRPAESPLGVFAQRRITNTRREVSGNTLLKLSSGYTPGDSDMIWSRITLWRGIVASALDRNPTASITAVRIVGAADNPSVDIAAGWLASCLDVEVVRLPAEEPSAIIRNVPITELQITREDGVIAVTVVDERSVRISSPGLPDSYVAMTARTDAECLAEELRHLDPDTAYARALGGLVHVTAP</sequence>
<keyword evidence="4" id="KW-1185">Reference proteome</keyword>
<dbReference type="STRING" id="1203190.GCA_000312345_01792"/>
<dbReference type="EMBL" id="LT629765">
    <property type="protein sequence ID" value="SDS03789.1"/>
    <property type="molecule type" value="Genomic_DNA"/>
</dbReference>
<evidence type="ECO:0000313" key="4">
    <source>
        <dbReference type="Proteomes" id="UP000182237"/>
    </source>
</evidence>
<dbReference type="Pfam" id="PF20171">
    <property type="entry name" value="OpcA_G6PD_C"/>
    <property type="match status" value="1"/>
</dbReference>
<dbReference type="eggNOG" id="COG3429">
    <property type="taxonomic scope" value="Bacteria"/>
</dbReference>
<dbReference type="AlphaFoldDB" id="A0A1H1NZL4"/>
<organism evidence="3 4">
    <name type="scientific">Corynebacterium timonense</name>
    <dbReference type="NCBI Taxonomy" id="441500"/>
    <lineage>
        <taxon>Bacteria</taxon>
        <taxon>Bacillati</taxon>
        <taxon>Actinomycetota</taxon>
        <taxon>Actinomycetes</taxon>
        <taxon>Mycobacteriales</taxon>
        <taxon>Corynebacteriaceae</taxon>
        <taxon>Corynebacterium</taxon>
    </lineage>
</organism>
<evidence type="ECO:0000259" key="2">
    <source>
        <dbReference type="Pfam" id="PF20171"/>
    </source>
</evidence>
<dbReference type="InterPro" id="IPR004555">
    <property type="entry name" value="G6PDH_assembly_OpcA"/>
</dbReference>